<gene>
    <name evidence="1" type="ORF">LEA_05846</name>
</gene>
<dbReference type="AlphaFoldDB" id="K1TM56"/>
<sequence>MNQSIQNGLNDLFDQIIPISGDFNKKTYADSFKNAYEKYKPLFTEIAQECENSEDRQEEIEEIAAVLPDRMREVLDQESSKEKRKCTYEI</sequence>
<comment type="caution">
    <text evidence="1">The sequence shown here is derived from an EMBL/GenBank/DDBJ whole genome shotgun (WGS) entry which is preliminary data.</text>
</comment>
<name>K1TM56_9ZZZZ</name>
<dbReference type="EMBL" id="AJWY01003813">
    <property type="protein sequence ID" value="EKC74187.1"/>
    <property type="molecule type" value="Genomic_DNA"/>
</dbReference>
<accession>K1TM56</accession>
<organism evidence="1">
    <name type="scientific">human gut metagenome</name>
    <dbReference type="NCBI Taxonomy" id="408170"/>
    <lineage>
        <taxon>unclassified sequences</taxon>
        <taxon>metagenomes</taxon>
        <taxon>organismal metagenomes</taxon>
    </lineage>
</organism>
<reference evidence="1" key="1">
    <citation type="journal article" date="2013" name="Environ. Microbiol.">
        <title>Microbiota from the distal guts of lean and obese adolescents exhibit partial functional redundancy besides clear differences in community structure.</title>
        <authorList>
            <person name="Ferrer M."/>
            <person name="Ruiz A."/>
            <person name="Lanza F."/>
            <person name="Haange S.B."/>
            <person name="Oberbach A."/>
            <person name="Till H."/>
            <person name="Bargiela R."/>
            <person name="Campoy C."/>
            <person name="Segura M.T."/>
            <person name="Richter M."/>
            <person name="von Bergen M."/>
            <person name="Seifert J."/>
            <person name="Suarez A."/>
        </authorList>
    </citation>
    <scope>NUCLEOTIDE SEQUENCE</scope>
</reference>
<protein>
    <submittedName>
        <fullName evidence="1">Uncharacterized protein</fullName>
    </submittedName>
</protein>
<proteinExistence type="predicted"/>
<evidence type="ECO:0000313" key="1">
    <source>
        <dbReference type="EMBL" id="EKC74187.1"/>
    </source>
</evidence>